<dbReference type="Pfam" id="PF00106">
    <property type="entry name" value="adh_short"/>
    <property type="match status" value="1"/>
</dbReference>
<dbReference type="Gene3D" id="3.40.50.720">
    <property type="entry name" value="NAD(P)-binding Rossmann-like Domain"/>
    <property type="match status" value="1"/>
</dbReference>
<keyword evidence="2" id="KW-0521">NADP</keyword>
<protein>
    <submittedName>
        <fullName evidence="4">Uncharacterized protein</fullName>
    </submittedName>
</protein>
<evidence type="ECO:0000313" key="4">
    <source>
        <dbReference type="EMBL" id="CAF9943391.1"/>
    </source>
</evidence>
<organism evidence="4 5">
    <name type="scientific">Alectoria fallacina</name>
    <dbReference type="NCBI Taxonomy" id="1903189"/>
    <lineage>
        <taxon>Eukaryota</taxon>
        <taxon>Fungi</taxon>
        <taxon>Dikarya</taxon>
        <taxon>Ascomycota</taxon>
        <taxon>Pezizomycotina</taxon>
        <taxon>Lecanoromycetes</taxon>
        <taxon>OSLEUM clade</taxon>
        <taxon>Lecanoromycetidae</taxon>
        <taxon>Lecanorales</taxon>
        <taxon>Lecanorineae</taxon>
        <taxon>Parmeliaceae</taxon>
        <taxon>Alectoria</taxon>
    </lineage>
</organism>
<proteinExistence type="inferred from homology"/>
<evidence type="ECO:0000313" key="5">
    <source>
        <dbReference type="Proteomes" id="UP000664203"/>
    </source>
</evidence>
<keyword evidence="3" id="KW-0560">Oxidoreductase</keyword>
<dbReference type="EMBL" id="CAJPDR010001007">
    <property type="protein sequence ID" value="CAF9943391.1"/>
    <property type="molecule type" value="Genomic_DNA"/>
</dbReference>
<accession>A0A8H3J9U8</accession>
<comment type="similarity">
    <text evidence="1">Belongs to the short-chain dehydrogenases/reductases (SDR) family.</text>
</comment>
<dbReference type="PANTHER" id="PTHR24320:SF252">
    <property type="entry name" value="DEHYDROGENASE_REDUCTASE FAMILY PROTEIN, PUTATIVE (AFU_ORTHOLOGUE AFUA_3G08550)-RELATED"/>
    <property type="match status" value="1"/>
</dbReference>
<evidence type="ECO:0000256" key="3">
    <source>
        <dbReference type="ARBA" id="ARBA00023002"/>
    </source>
</evidence>
<name>A0A8H3J9U8_9LECA</name>
<keyword evidence="5" id="KW-1185">Reference proteome</keyword>
<dbReference type="InterPro" id="IPR002347">
    <property type="entry name" value="SDR_fam"/>
</dbReference>
<evidence type="ECO:0000256" key="2">
    <source>
        <dbReference type="ARBA" id="ARBA00022857"/>
    </source>
</evidence>
<dbReference type="PRINTS" id="PR00081">
    <property type="entry name" value="GDHRDH"/>
</dbReference>
<evidence type="ECO:0000256" key="1">
    <source>
        <dbReference type="ARBA" id="ARBA00006484"/>
    </source>
</evidence>
<dbReference type="SUPFAM" id="SSF51735">
    <property type="entry name" value="NAD(P)-binding Rossmann-fold domains"/>
    <property type="match status" value="1"/>
</dbReference>
<dbReference type="PANTHER" id="PTHR24320">
    <property type="entry name" value="RETINOL DEHYDROGENASE"/>
    <property type="match status" value="1"/>
</dbReference>
<dbReference type="OrthoDB" id="542013at2759"/>
<reference evidence="4" key="1">
    <citation type="submission" date="2021-03" db="EMBL/GenBank/DDBJ databases">
        <authorList>
            <person name="Tagirdzhanova G."/>
        </authorList>
    </citation>
    <scope>NUCLEOTIDE SEQUENCE</scope>
</reference>
<dbReference type="AlphaFoldDB" id="A0A8H3J9U8"/>
<dbReference type="Proteomes" id="UP000664203">
    <property type="component" value="Unassembled WGS sequence"/>
</dbReference>
<dbReference type="GO" id="GO:0016491">
    <property type="term" value="F:oxidoreductase activity"/>
    <property type="evidence" value="ECO:0007669"/>
    <property type="project" value="UniProtKB-KW"/>
</dbReference>
<dbReference type="InterPro" id="IPR036291">
    <property type="entry name" value="NAD(P)-bd_dom_sf"/>
</dbReference>
<comment type="caution">
    <text evidence="4">The sequence shown here is derived from an EMBL/GenBank/DDBJ whole genome shotgun (WGS) entry which is preliminary data.</text>
</comment>
<sequence>MGIFNQPKVTPLPPVISLDGKTSIVTGAGAGMGLETARQLVALNVATVILAVRNTAKGEDCKASLLADPAVKKHWWHDRKPTVKVMKLDMDDYGSVQSFAKAIKAEVPIVDYLLLNAGIGNLRYKRSATGHERTMQVNYLSNVFLLLELLPLLEASAIKTGSPSRVTWVGSRTHSQSTLADRKKAVKPAETVIGHMDDRKYFFPFHRFNDTKLLGVMFLYELAPRLDRTKVIVNMVCPGMVDAAMSDGLPIYLRFPVNVVRAIRARTVEQGVWLILNAMVVMGPDSHGAFILDKDVQPRADFIESAAGEEVGKKLYSETMAEMRGYTDVPAGLLATA</sequence>
<gene>
    <name evidence="4" type="ORF">ALECFALPRED_000263</name>
</gene>